<proteinExistence type="predicted"/>
<dbReference type="PANTHER" id="PTHR38797:SF4">
    <property type="entry name" value="NUCLEAR PORE COMPLEX PROTEIN NUP85"/>
    <property type="match status" value="1"/>
</dbReference>
<dbReference type="InterPro" id="IPR053204">
    <property type="entry name" value="Oxopyrrolidines_Biosynth-assoc"/>
</dbReference>
<dbReference type="Proteomes" id="UP000653565">
    <property type="component" value="Unassembled WGS sequence"/>
</dbReference>
<comment type="caution">
    <text evidence="1">The sequence shown here is derived from an EMBL/GenBank/DDBJ whole genome shotgun (WGS) entry which is preliminary data.</text>
</comment>
<dbReference type="OrthoDB" id="3350591at2759"/>
<dbReference type="EMBL" id="JAAAPX010000099">
    <property type="protein sequence ID" value="KAF4231722.1"/>
    <property type="molecule type" value="Genomic_DNA"/>
</dbReference>
<accession>A0A8H4H7W9</accession>
<dbReference type="InterPro" id="IPR022085">
    <property type="entry name" value="OpdG"/>
</dbReference>
<evidence type="ECO:0000313" key="1">
    <source>
        <dbReference type="EMBL" id="KAF4231722.1"/>
    </source>
</evidence>
<reference evidence="1" key="2">
    <citation type="submission" date="2020-04" db="EMBL/GenBank/DDBJ databases">
        <authorList>
            <person name="Santos R.A.C."/>
            <person name="Steenwyk J.L."/>
            <person name="Rivero-Menendez O."/>
            <person name="Mead M.E."/>
            <person name="Silva L.P."/>
            <person name="Bastos R.W."/>
            <person name="Alastruey-Izquierdo A."/>
            <person name="Goldman G.H."/>
            <person name="Rokas A."/>
        </authorList>
    </citation>
    <scope>NUCLEOTIDE SEQUENCE</scope>
    <source>
        <strain evidence="1">CNM-CM6805</strain>
    </source>
</reference>
<gene>
    <name evidence="1" type="ORF">CNMCM6805_010311</name>
</gene>
<name>A0A8H4H7W9_9EURO</name>
<reference evidence="1" key="1">
    <citation type="journal article" date="2020" name="bioRxiv">
        <title>Genomic and phenotypic heterogeneity of clinical isolates of the human pathogens Aspergillus fumigatus, Aspergillus lentulus and Aspergillus fumigatiaffinis.</title>
        <authorList>
            <person name="dos Santos R.A.C."/>
            <person name="Steenwyk J.L."/>
            <person name="Rivero-Menendez O."/>
            <person name="Mead M.E."/>
            <person name="Silva L.P."/>
            <person name="Bastos R.W."/>
            <person name="Alastruey-Izquierdo A."/>
            <person name="Goldman G.H."/>
            <person name="Rokas A."/>
        </authorList>
    </citation>
    <scope>NUCLEOTIDE SEQUENCE</scope>
    <source>
        <strain evidence="1">CNM-CM6805</strain>
    </source>
</reference>
<sequence length="287" mass="32688">MDPLYMKQLPTGTEGSDYNLENHLAVLHELFMGKIHSPEAAAKLALIALALDASLEAQLGQLWHLIFRVACENPERQDKLVDILVDMSHLPDVTKPIEDGLDEPLILYDKRVWKDLPLLGWEIRRHWDNSIPPPGTKTVEERNAAILRTVNVNRFVALLVATDEPIFLVNSWFALVTLRIALETPWVHMLADEPLEAWIPAAAAWIEVLGVEIYEWDEEYESGHLAGALGSGGPLWKGKHGFSKERWTFWRERFGETARKEDESEHVRRVAEEAGLMMKEIEVGYVE</sequence>
<keyword evidence="2" id="KW-1185">Reference proteome</keyword>
<organism evidence="1 2">
    <name type="scientific">Aspergillus fumigatiaffinis</name>
    <dbReference type="NCBI Taxonomy" id="340414"/>
    <lineage>
        <taxon>Eukaryota</taxon>
        <taxon>Fungi</taxon>
        <taxon>Dikarya</taxon>
        <taxon>Ascomycota</taxon>
        <taxon>Pezizomycotina</taxon>
        <taxon>Eurotiomycetes</taxon>
        <taxon>Eurotiomycetidae</taxon>
        <taxon>Eurotiales</taxon>
        <taxon>Aspergillaceae</taxon>
        <taxon>Aspergillus</taxon>
        <taxon>Aspergillus subgen. Fumigati</taxon>
    </lineage>
</organism>
<evidence type="ECO:0000313" key="2">
    <source>
        <dbReference type="Proteomes" id="UP000653565"/>
    </source>
</evidence>
<protein>
    <submittedName>
        <fullName evidence="1">Uncharacterized protein</fullName>
    </submittedName>
</protein>
<dbReference type="PANTHER" id="PTHR38797">
    <property type="entry name" value="NUCLEAR PORE COMPLEX PROTEIN NUP85-RELATED"/>
    <property type="match status" value="1"/>
</dbReference>
<dbReference type="AlphaFoldDB" id="A0A8H4H7W9"/>
<dbReference type="Pfam" id="PF12311">
    <property type="entry name" value="DUF3632"/>
    <property type="match status" value="1"/>
</dbReference>